<protein>
    <recommendedName>
        <fullName evidence="6">C-factor</fullName>
    </recommendedName>
</protein>
<dbReference type="GO" id="GO:0016491">
    <property type="term" value="F:oxidoreductase activity"/>
    <property type="evidence" value="ECO:0007669"/>
    <property type="project" value="UniProtKB-KW"/>
</dbReference>
<proteinExistence type="inferred from homology"/>
<dbReference type="EMBL" id="OU963865">
    <property type="protein sequence ID" value="CAH0389140.1"/>
    <property type="molecule type" value="Genomic_DNA"/>
</dbReference>
<dbReference type="KEGG" id="btab:109038085"/>
<reference evidence="4" key="1">
    <citation type="submission" date="2021-12" db="EMBL/GenBank/DDBJ databases">
        <authorList>
            <person name="King R."/>
        </authorList>
    </citation>
    <scope>NUCLEOTIDE SEQUENCE</scope>
</reference>
<evidence type="ECO:0000313" key="4">
    <source>
        <dbReference type="EMBL" id="CAH0389140.1"/>
    </source>
</evidence>
<keyword evidence="2" id="KW-0560">Oxidoreductase</keyword>
<gene>
    <name evidence="4" type="ORF">BEMITA_LOCUS8001</name>
</gene>
<evidence type="ECO:0000256" key="3">
    <source>
        <dbReference type="RuleBase" id="RU000363"/>
    </source>
</evidence>
<dbReference type="SUPFAM" id="SSF51735">
    <property type="entry name" value="NAD(P)-binding Rossmann-fold domains"/>
    <property type="match status" value="1"/>
</dbReference>
<evidence type="ECO:0000313" key="5">
    <source>
        <dbReference type="Proteomes" id="UP001152759"/>
    </source>
</evidence>
<keyword evidence="1" id="KW-0521">NADP</keyword>
<dbReference type="PANTHER" id="PTHR43544:SF7">
    <property type="entry name" value="NADB-LER2"/>
    <property type="match status" value="1"/>
</dbReference>
<evidence type="ECO:0008006" key="6">
    <source>
        <dbReference type="Google" id="ProtNLM"/>
    </source>
</evidence>
<dbReference type="Gene3D" id="3.40.50.720">
    <property type="entry name" value="NAD(P)-binding Rossmann-like Domain"/>
    <property type="match status" value="1"/>
</dbReference>
<dbReference type="PANTHER" id="PTHR43544">
    <property type="entry name" value="SHORT-CHAIN DEHYDROGENASE/REDUCTASE"/>
    <property type="match status" value="1"/>
</dbReference>
<keyword evidence="5" id="KW-1185">Reference proteome</keyword>
<evidence type="ECO:0000256" key="2">
    <source>
        <dbReference type="ARBA" id="ARBA00023002"/>
    </source>
</evidence>
<dbReference type="Proteomes" id="UP001152759">
    <property type="component" value="Chromosome 4"/>
</dbReference>
<dbReference type="GO" id="GO:0005737">
    <property type="term" value="C:cytoplasm"/>
    <property type="evidence" value="ECO:0007669"/>
    <property type="project" value="TreeGrafter"/>
</dbReference>
<dbReference type="InterPro" id="IPR036291">
    <property type="entry name" value="NAD(P)-bd_dom_sf"/>
</dbReference>
<name>A0A9P0AAM3_BEMTA</name>
<dbReference type="AlphaFoldDB" id="A0A9P0AAM3"/>
<organism evidence="4 5">
    <name type="scientific">Bemisia tabaci</name>
    <name type="common">Sweetpotato whitefly</name>
    <name type="synonym">Aleurodes tabaci</name>
    <dbReference type="NCBI Taxonomy" id="7038"/>
    <lineage>
        <taxon>Eukaryota</taxon>
        <taxon>Metazoa</taxon>
        <taxon>Ecdysozoa</taxon>
        <taxon>Arthropoda</taxon>
        <taxon>Hexapoda</taxon>
        <taxon>Insecta</taxon>
        <taxon>Pterygota</taxon>
        <taxon>Neoptera</taxon>
        <taxon>Paraneoptera</taxon>
        <taxon>Hemiptera</taxon>
        <taxon>Sternorrhyncha</taxon>
        <taxon>Aleyrodoidea</taxon>
        <taxon>Aleyrodidae</taxon>
        <taxon>Aleyrodinae</taxon>
        <taxon>Bemisia</taxon>
    </lineage>
</organism>
<dbReference type="CDD" id="cd05325">
    <property type="entry name" value="carb_red_sniffer_like_SDR_c"/>
    <property type="match status" value="1"/>
</dbReference>
<dbReference type="InterPro" id="IPR051468">
    <property type="entry name" value="Fungal_SecMetab_SDRs"/>
</dbReference>
<dbReference type="PRINTS" id="PR00081">
    <property type="entry name" value="GDHRDH"/>
</dbReference>
<dbReference type="InterPro" id="IPR002347">
    <property type="entry name" value="SDR_fam"/>
</dbReference>
<sequence>MANIYSALITGASQGIGLEFVTQFLSNPSVNVQIIIATCRNPENATALQEVKKTSPKVHILKLDVTQFDTYEKVVGEVENIVGEKGLTLLINNAGYMPGIEALDGVTPDALITTITINSVAPVILTKAFRPLLKRSAQVNATKGDGLSMQRAAVFNISSFLGSIALNDKAMRWCYRESKAALNMSTQSLAIELEKDGILVESFHPGHVRTKMGGAHGAIDATTSVNGLIATFLKLKEKNKKGFYTWEGNVMPF</sequence>
<comment type="similarity">
    <text evidence="3">Belongs to the short-chain dehydrogenases/reductases (SDR) family.</text>
</comment>
<evidence type="ECO:0000256" key="1">
    <source>
        <dbReference type="ARBA" id="ARBA00022857"/>
    </source>
</evidence>
<dbReference type="PRINTS" id="PR00080">
    <property type="entry name" value="SDRFAMILY"/>
</dbReference>
<accession>A0A9P0AAM3</accession>
<dbReference type="Pfam" id="PF00106">
    <property type="entry name" value="adh_short"/>
    <property type="match status" value="1"/>
</dbReference>